<feature type="domain" description="SAM" evidence="15">
    <location>
        <begin position="529"/>
        <end position="573"/>
    </location>
</feature>
<dbReference type="GO" id="GO:0000978">
    <property type="term" value="F:RNA polymerase II cis-regulatory region sequence-specific DNA binding"/>
    <property type="evidence" value="ECO:0007669"/>
    <property type="project" value="TreeGrafter"/>
</dbReference>
<dbReference type="InterPro" id="IPR001660">
    <property type="entry name" value="SAM"/>
</dbReference>
<dbReference type="GO" id="GO:0046872">
    <property type="term" value="F:metal ion binding"/>
    <property type="evidence" value="ECO:0007669"/>
    <property type="project" value="UniProtKB-KW"/>
</dbReference>
<evidence type="ECO:0000256" key="3">
    <source>
        <dbReference type="ARBA" id="ARBA00022703"/>
    </source>
</evidence>
<dbReference type="InterPro" id="IPR012346">
    <property type="entry name" value="p53/RUNT-type_TF_DNA-bd_sf"/>
</dbReference>
<dbReference type="InterPro" id="IPR036674">
    <property type="entry name" value="p53_tetramer_sf"/>
</dbReference>
<dbReference type="Gene3D" id="4.10.170.10">
    <property type="entry name" value="p53-like tetramerisation domain"/>
    <property type="match status" value="1"/>
</dbReference>
<evidence type="ECO:0000256" key="12">
    <source>
        <dbReference type="PIRSR" id="PIRSR602117-1"/>
    </source>
</evidence>
<keyword evidence="9" id="KW-0010">Activator</keyword>
<evidence type="ECO:0000256" key="14">
    <source>
        <dbReference type="SAM" id="MobiDB-lite"/>
    </source>
</evidence>
<dbReference type="InterPro" id="IPR010991">
    <property type="entry name" value="p53_tetrameristn"/>
</dbReference>
<name>A0A8B6BSU5_MYTGA</name>
<dbReference type="PANTHER" id="PTHR11447">
    <property type="entry name" value="CELLULAR TUMOR ANTIGEN P53"/>
    <property type="match status" value="1"/>
</dbReference>
<evidence type="ECO:0000256" key="7">
    <source>
        <dbReference type="ARBA" id="ARBA00023015"/>
    </source>
</evidence>
<gene>
    <name evidence="16" type="ORF">MGAL_10B093575</name>
</gene>
<dbReference type="SUPFAM" id="SSF47769">
    <property type="entry name" value="SAM/Pointed domain"/>
    <property type="match status" value="1"/>
</dbReference>
<evidence type="ECO:0000256" key="4">
    <source>
        <dbReference type="ARBA" id="ARBA00022723"/>
    </source>
</evidence>
<dbReference type="PANTHER" id="PTHR11447:SF16">
    <property type="entry name" value="P53 PROTEIN LONG FORM VARIANT 1"/>
    <property type="match status" value="1"/>
</dbReference>
<dbReference type="InterPro" id="IPR013761">
    <property type="entry name" value="SAM/pointed_sf"/>
</dbReference>
<keyword evidence="3" id="KW-0053">Apoptosis</keyword>
<feature type="binding site" evidence="12">
    <location>
        <position position="335"/>
    </location>
    <ligand>
        <name>Zn(2+)</name>
        <dbReference type="ChEBI" id="CHEBI:29105"/>
    </ligand>
</feature>
<dbReference type="SUPFAM" id="SSF47719">
    <property type="entry name" value="p53 tetramerization domain"/>
    <property type="match status" value="1"/>
</dbReference>
<evidence type="ECO:0000256" key="6">
    <source>
        <dbReference type="ARBA" id="ARBA00022843"/>
    </source>
</evidence>
<dbReference type="AlphaFoldDB" id="A0A8B6BSU5"/>
<keyword evidence="7" id="KW-0805">Transcription regulation</keyword>
<dbReference type="SUPFAM" id="SSF49417">
    <property type="entry name" value="p53-like transcription factors"/>
    <property type="match status" value="1"/>
</dbReference>
<dbReference type="GO" id="GO:0000981">
    <property type="term" value="F:DNA-binding transcription factor activity, RNA polymerase II-specific"/>
    <property type="evidence" value="ECO:0007669"/>
    <property type="project" value="TreeGrafter"/>
</dbReference>
<dbReference type="InterPro" id="IPR008967">
    <property type="entry name" value="p53-like_TF_DNA-bd_sf"/>
</dbReference>
<dbReference type="GO" id="GO:0006915">
    <property type="term" value="P:apoptotic process"/>
    <property type="evidence" value="ECO:0007669"/>
    <property type="project" value="UniProtKB-KW"/>
</dbReference>
<evidence type="ECO:0000256" key="2">
    <source>
        <dbReference type="ARBA" id="ARBA00006167"/>
    </source>
</evidence>
<dbReference type="InterPro" id="IPR002117">
    <property type="entry name" value="p53_tumour_suppressor"/>
</dbReference>
<feature type="compositionally biased region" description="Polar residues" evidence="14">
    <location>
        <begin position="1"/>
        <end position="14"/>
    </location>
</feature>
<keyword evidence="10" id="KW-0804">Transcription</keyword>
<dbReference type="PROSITE" id="PS50105">
    <property type="entry name" value="SAM_DOMAIN"/>
    <property type="match status" value="1"/>
</dbReference>
<dbReference type="CDD" id="cd08367">
    <property type="entry name" value="P53"/>
    <property type="match status" value="1"/>
</dbReference>
<evidence type="ECO:0000256" key="1">
    <source>
        <dbReference type="ARBA" id="ARBA00004123"/>
    </source>
</evidence>
<evidence type="ECO:0000256" key="9">
    <source>
        <dbReference type="ARBA" id="ARBA00023159"/>
    </source>
</evidence>
<evidence type="ECO:0000313" key="16">
    <source>
        <dbReference type="EMBL" id="VDH94689.1"/>
    </source>
</evidence>
<comment type="cofactor">
    <cofactor evidence="12">
        <name>Zn(2+)</name>
        <dbReference type="ChEBI" id="CHEBI:29105"/>
    </cofactor>
    <text evidence="12">Binds 1 zinc ion per subunit.</text>
</comment>
<dbReference type="Proteomes" id="UP000596742">
    <property type="component" value="Unassembled WGS sequence"/>
</dbReference>
<dbReference type="PRINTS" id="PR00386">
    <property type="entry name" value="P53SUPPRESSR"/>
</dbReference>
<dbReference type="Pfam" id="PF08563">
    <property type="entry name" value="P53_TAD"/>
    <property type="match status" value="1"/>
</dbReference>
<dbReference type="SMART" id="SM00454">
    <property type="entry name" value="SAM"/>
    <property type="match status" value="1"/>
</dbReference>
<dbReference type="InterPro" id="IPR013872">
    <property type="entry name" value="p53_transactivation_domain"/>
</dbReference>
<evidence type="ECO:0000256" key="13">
    <source>
        <dbReference type="PIRSR" id="PIRSR602117-2"/>
    </source>
</evidence>
<dbReference type="CDD" id="cd09503">
    <property type="entry name" value="SAM_tumor-p63_p73"/>
    <property type="match status" value="1"/>
</dbReference>
<dbReference type="GO" id="GO:0005634">
    <property type="term" value="C:nucleus"/>
    <property type="evidence" value="ECO:0007669"/>
    <property type="project" value="UniProtKB-SubCell"/>
</dbReference>
<keyword evidence="8" id="KW-0238">DNA-binding</keyword>
<sequence>MPSQMNGDLHNTPQVPIWNSRPDPRLNYLRSQGYNNYNMPSHNYNPGCRFGKFTHHHPIMSQASVSTTCTPSGPPMSQETFEYLWNTLGEVTQEGGYTNITSKESIDYAFSEAEDETSISVEKYRITSNDSISDLLNPIIGQTTTASSMSPDSQTNIIGSSASSPYNDTITSPPPYSPHTSMQSPIPSVPSNTDYPGDYGFTISFSQPSKETKSTTWTYSESLKKLYVRMATTCPIRFKCLRQPPQGCVIRAMPIFMKPEHVQEPVKRCPNHATSKEHNENHPAPTHLCRCEHKLAKFVEDPYTSRQSVLIPHEIPQAGSEWVTNLFQFMCLGSCVGGPNRRPIQIVLTLEKDNQVLGRRAVEVRICACPGRDRKADEKAALPPCKQSPKKGQKVNIINEITTVTPGGKKRKAEDEPFTLSVRGRENYEILCRLRDSLELSSMVPQNQIDVYKQKQLDTNRQSLPTTSTARVVTLPTHDNTPITIQGEGRQTTLPFTADLNGQVTSSQNGVVENHGNIKEELMANGDHSISNWLTTLGLSAYIDNFHQQNLFTMEQLDDFTVEDLQKMRIGTSHRNKIWKALVEFHSESITISDSQSLQRDVSTASTISMTSQASISQNSQNSTYCPGYYEVTRYTFKHTVSYTKVDERSPKRAKVD</sequence>
<keyword evidence="4 12" id="KW-0479">Metal-binding</keyword>
<evidence type="ECO:0000313" key="17">
    <source>
        <dbReference type="Proteomes" id="UP000596742"/>
    </source>
</evidence>
<evidence type="ECO:0000256" key="11">
    <source>
        <dbReference type="ARBA" id="ARBA00023242"/>
    </source>
</evidence>
<keyword evidence="17" id="KW-1185">Reference proteome</keyword>
<feature type="site" description="Interaction with DNA" evidence="13">
    <location>
        <position position="213"/>
    </location>
</feature>
<accession>A0A8B6BSU5</accession>
<keyword evidence="6" id="KW-0832">Ubl conjugation</keyword>
<evidence type="ECO:0000256" key="10">
    <source>
        <dbReference type="ARBA" id="ARBA00023163"/>
    </source>
</evidence>
<dbReference type="Gene3D" id="1.10.150.50">
    <property type="entry name" value="Transcription Factor, Ets-1"/>
    <property type="match status" value="1"/>
</dbReference>
<feature type="region of interest" description="Disordered" evidence="14">
    <location>
        <begin position="1"/>
        <end position="23"/>
    </location>
</feature>
<dbReference type="OrthoDB" id="5915660at2759"/>
<evidence type="ECO:0000256" key="5">
    <source>
        <dbReference type="ARBA" id="ARBA00022833"/>
    </source>
</evidence>
<dbReference type="Pfam" id="PF00870">
    <property type="entry name" value="P53"/>
    <property type="match status" value="1"/>
</dbReference>
<proteinExistence type="inferred from homology"/>
<feature type="binding site" evidence="12">
    <location>
        <position position="331"/>
    </location>
    <ligand>
        <name>Zn(2+)</name>
        <dbReference type="ChEBI" id="CHEBI:29105"/>
    </ligand>
</feature>
<reference evidence="16" key="1">
    <citation type="submission" date="2018-11" db="EMBL/GenBank/DDBJ databases">
        <authorList>
            <person name="Alioto T."/>
            <person name="Alioto T."/>
        </authorList>
    </citation>
    <scope>NUCLEOTIDE SEQUENCE</scope>
</reference>
<keyword evidence="5 12" id="KW-0862">Zinc</keyword>
<feature type="binding site" evidence="12">
    <location>
        <position position="269"/>
    </location>
    <ligand>
        <name>Zn(2+)</name>
        <dbReference type="ChEBI" id="CHEBI:29105"/>
    </ligand>
</feature>
<comment type="caution">
    <text evidence="16">The sequence shown here is derived from an EMBL/GenBank/DDBJ whole genome shotgun (WGS) entry which is preliminary data.</text>
</comment>
<feature type="binding site" evidence="12">
    <location>
        <position position="272"/>
    </location>
    <ligand>
        <name>Zn(2+)</name>
        <dbReference type="ChEBI" id="CHEBI:29105"/>
    </ligand>
</feature>
<evidence type="ECO:0000256" key="8">
    <source>
        <dbReference type="ARBA" id="ARBA00023125"/>
    </source>
</evidence>
<comment type="similarity">
    <text evidence="2">Belongs to the p53 family.</text>
</comment>
<dbReference type="EMBL" id="UYJE01000634">
    <property type="protein sequence ID" value="VDH94689.1"/>
    <property type="molecule type" value="Genomic_DNA"/>
</dbReference>
<evidence type="ECO:0000259" key="15">
    <source>
        <dbReference type="PROSITE" id="PS50105"/>
    </source>
</evidence>
<dbReference type="InterPro" id="IPR011615">
    <property type="entry name" value="p53_DNA-bd"/>
</dbReference>
<dbReference type="Pfam" id="PF00536">
    <property type="entry name" value="SAM_1"/>
    <property type="match status" value="1"/>
</dbReference>
<comment type="subcellular location">
    <subcellularLocation>
        <location evidence="1">Nucleus</location>
    </subcellularLocation>
</comment>
<keyword evidence="11" id="KW-0539">Nucleus</keyword>
<dbReference type="Pfam" id="PF07710">
    <property type="entry name" value="P53_tetramer"/>
    <property type="match status" value="1"/>
</dbReference>
<dbReference type="Gene3D" id="2.60.40.720">
    <property type="match status" value="1"/>
</dbReference>
<dbReference type="GO" id="GO:0051262">
    <property type="term" value="P:protein tetramerization"/>
    <property type="evidence" value="ECO:0007669"/>
    <property type="project" value="InterPro"/>
</dbReference>
<protein>
    <submittedName>
        <fullName evidence="16">Tumor protein p63</fullName>
    </submittedName>
</protein>
<organism evidence="16 17">
    <name type="scientific">Mytilus galloprovincialis</name>
    <name type="common">Mediterranean mussel</name>
    <dbReference type="NCBI Taxonomy" id="29158"/>
    <lineage>
        <taxon>Eukaryota</taxon>
        <taxon>Metazoa</taxon>
        <taxon>Spiralia</taxon>
        <taxon>Lophotrochozoa</taxon>
        <taxon>Mollusca</taxon>
        <taxon>Bivalvia</taxon>
        <taxon>Autobranchia</taxon>
        <taxon>Pteriomorphia</taxon>
        <taxon>Mytilida</taxon>
        <taxon>Mytiloidea</taxon>
        <taxon>Mytilidae</taxon>
        <taxon>Mytilinae</taxon>
        <taxon>Mytilus</taxon>
    </lineage>
</organism>